<gene>
    <name evidence="10" type="primary">nagA</name>
    <name evidence="10" type="ORF">EHS13_10070</name>
</gene>
<dbReference type="EC" id="3.5.1.25" evidence="10"/>
<evidence type="ECO:0000256" key="5">
    <source>
        <dbReference type="PIRNR" id="PIRNR038994"/>
    </source>
</evidence>
<dbReference type="InterPro" id="IPR003764">
    <property type="entry name" value="GlcNAc_6-P_deAcase"/>
</dbReference>
<organism evidence="10 11">
    <name type="scientific">Paenibacillus psychroresistens</name>
    <dbReference type="NCBI Taxonomy" id="1778678"/>
    <lineage>
        <taxon>Bacteria</taxon>
        <taxon>Bacillati</taxon>
        <taxon>Bacillota</taxon>
        <taxon>Bacilli</taxon>
        <taxon>Bacillales</taxon>
        <taxon>Paenibacillaceae</taxon>
        <taxon>Paenibacillus</taxon>
    </lineage>
</organism>
<protein>
    <submittedName>
        <fullName evidence="10">N-acetylglucosamine-6-phosphate deacetylase</fullName>
        <ecNumber evidence="10">3.5.1.25</ecNumber>
    </submittedName>
</protein>
<keyword evidence="4 5" id="KW-0119">Carbohydrate metabolism</keyword>
<proteinExistence type="inferred from homology"/>
<dbReference type="GO" id="GO:0006046">
    <property type="term" value="P:N-acetylglucosamine catabolic process"/>
    <property type="evidence" value="ECO:0007669"/>
    <property type="project" value="TreeGrafter"/>
</dbReference>
<feature type="active site" description="Proton donor/acceptor" evidence="6">
    <location>
        <position position="282"/>
    </location>
</feature>
<dbReference type="InterPro" id="IPR011059">
    <property type="entry name" value="Metal-dep_hydrolase_composite"/>
</dbReference>
<keyword evidence="11" id="KW-1185">Reference proteome</keyword>
<feature type="binding site" evidence="7">
    <location>
        <begin position="312"/>
        <end position="314"/>
    </location>
    <ligand>
        <name>substrate</name>
    </ligand>
</feature>
<comment type="cofactor">
    <cofactor evidence="8">
        <name>a divalent metal cation</name>
        <dbReference type="ChEBI" id="CHEBI:60240"/>
    </cofactor>
    <text evidence="8">Binds 1 divalent metal cation per subunit.</text>
</comment>
<name>A0A6B8RIN3_9BACL</name>
<dbReference type="PANTHER" id="PTHR11113:SF14">
    <property type="entry name" value="N-ACETYLGLUCOSAMINE-6-PHOSPHATE DEACETYLASE"/>
    <property type="match status" value="1"/>
</dbReference>
<sequence length="387" mass="41484">MTRASSVYINGTFYTETGIVENGRMQVNADGKIEAIGSAREVSLPQSPEYIVDLAGHKVIPGMIDVHVHGGNGFDVMKPTYANLDGMSRFHAEHGTTSFLATTGAGTKEQVFTALNNIYEAYSAGLTGAELLGVHLEGPYLSPKRKGAFMTEHLRVPDLAEMQAYLDVSGNIIKLVTLAPEIKSGFELAAYLLNRGIQVSIGHSDATYDEVAKAVELGCLHSTHHFNGMRPFHHREPGVAGAGLIIPEFVVELIADGIHVHPAGVRLLFAVKTPQNVCVVTDAVAYAGLPDGIYEESTVMDGIIHLTGTDTLAGSSLTMIQALRNVITFTGLPLETILPSFTIVPARKSGVEQRKGSLAVGKDADFILLDDELHIHDTYIKGLSINA</sequence>
<feature type="binding site" evidence="7">
    <location>
        <position position="148"/>
    </location>
    <ligand>
        <name>substrate</name>
    </ligand>
</feature>
<dbReference type="InterPro" id="IPR006680">
    <property type="entry name" value="Amidohydro-rel"/>
</dbReference>
<dbReference type="GO" id="GO:0008448">
    <property type="term" value="F:N-acetylglucosamine-6-phosphate deacetylase activity"/>
    <property type="evidence" value="ECO:0007669"/>
    <property type="project" value="UniProtKB-EC"/>
</dbReference>
<dbReference type="OrthoDB" id="9776488at2"/>
<dbReference type="Gene3D" id="3.20.20.140">
    <property type="entry name" value="Metal-dependent hydrolases"/>
    <property type="match status" value="1"/>
</dbReference>
<feature type="binding site" evidence="7">
    <location>
        <position position="259"/>
    </location>
    <ligand>
        <name>substrate</name>
    </ligand>
</feature>
<feature type="domain" description="Amidohydrolase-related" evidence="9">
    <location>
        <begin position="59"/>
        <end position="378"/>
    </location>
</feature>
<accession>A0A6B8RIN3</accession>
<keyword evidence="2 8" id="KW-0479">Metal-binding</keyword>
<evidence type="ECO:0000313" key="11">
    <source>
        <dbReference type="Proteomes" id="UP000426246"/>
    </source>
</evidence>
<feature type="binding site" evidence="7">
    <location>
        <position position="235"/>
    </location>
    <ligand>
        <name>substrate</name>
    </ligand>
</feature>
<evidence type="ECO:0000259" key="9">
    <source>
        <dbReference type="Pfam" id="PF01979"/>
    </source>
</evidence>
<evidence type="ECO:0000256" key="2">
    <source>
        <dbReference type="ARBA" id="ARBA00022723"/>
    </source>
</evidence>
<dbReference type="InterPro" id="IPR032466">
    <property type="entry name" value="Metal_Hydrolase"/>
</dbReference>
<evidence type="ECO:0000256" key="1">
    <source>
        <dbReference type="ARBA" id="ARBA00010716"/>
    </source>
</evidence>
<evidence type="ECO:0000256" key="3">
    <source>
        <dbReference type="ARBA" id="ARBA00022801"/>
    </source>
</evidence>
<feature type="binding site" evidence="7">
    <location>
        <begin position="227"/>
        <end position="228"/>
    </location>
    <ligand>
        <name>substrate</name>
    </ligand>
</feature>
<evidence type="ECO:0000256" key="6">
    <source>
        <dbReference type="PIRSR" id="PIRSR038994-1"/>
    </source>
</evidence>
<evidence type="ECO:0000256" key="8">
    <source>
        <dbReference type="PIRSR" id="PIRSR038994-3"/>
    </source>
</evidence>
<reference evidence="11" key="1">
    <citation type="submission" date="2018-11" db="EMBL/GenBank/DDBJ databases">
        <title>Complete genome sequence of Paenibacillus sp. ML311-T8.</title>
        <authorList>
            <person name="Nam Y.-D."/>
            <person name="Kang J."/>
            <person name="Chung W.-H."/>
            <person name="Park Y.S."/>
        </authorList>
    </citation>
    <scope>NUCLEOTIDE SEQUENCE [LARGE SCALE GENOMIC DNA]</scope>
    <source>
        <strain evidence="11">ML311-T8</strain>
    </source>
</reference>
<dbReference type="Pfam" id="PF01979">
    <property type="entry name" value="Amidohydro_1"/>
    <property type="match status" value="1"/>
</dbReference>
<dbReference type="Proteomes" id="UP000426246">
    <property type="component" value="Chromosome"/>
</dbReference>
<dbReference type="NCBIfam" id="TIGR00221">
    <property type="entry name" value="nagA"/>
    <property type="match status" value="1"/>
</dbReference>
<dbReference type="GO" id="GO:0046872">
    <property type="term" value="F:metal ion binding"/>
    <property type="evidence" value="ECO:0007669"/>
    <property type="project" value="UniProtKB-KW"/>
</dbReference>
<evidence type="ECO:0000256" key="4">
    <source>
        <dbReference type="ARBA" id="ARBA00023277"/>
    </source>
</evidence>
<dbReference type="PIRSF" id="PIRSF038994">
    <property type="entry name" value="NagA"/>
    <property type="match status" value="1"/>
</dbReference>
<feature type="binding site" evidence="8">
    <location>
        <position position="224"/>
    </location>
    <ligand>
        <name>Zn(2+)</name>
        <dbReference type="ChEBI" id="CHEBI:29105"/>
    </ligand>
</feature>
<dbReference type="PANTHER" id="PTHR11113">
    <property type="entry name" value="N-ACETYLGLUCOSAMINE-6-PHOSPHATE DEACETYLASE"/>
    <property type="match status" value="1"/>
</dbReference>
<dbReference type="SUPFAM" id="SSF51338">
    <property type="entry name" value="Composite domain of metallo-dependent hydrolases"/>
    <property type="match status" value="1"/>
</dbReference>
<feature type="binding site" evidence="8">
    <location>
        <position position="137"/>
    </location>
    <ligand>
        <name>Zn(2+)</name>
        <dbReference type="ChEBI" id="CHEBI:29105"/>
    </ligand>
</feature>
<evidence type="ECO:0000313" key="10">
    <source>
        <dbReference type="EMBL" id="QGQ95208.1"/>
    </source>
</evidence>
<dbReference type="AlphaFoldDB" id="A0A6B8RIN3"/>
<feature type="binding site" evidence="8">
    <location>
        <position position="203"/>
    </location>
    <ligand>
        <name>Zn(2+)</name>
        <dbReference type="ChEBI" id="CHEBI:29105"/>
    </ligand>
</feature>
<comment type="similarity">
    <text evidence="1 5">Belongs to the metallo-dependent hydrolases superfamily. NagA family.</text>
</comment>
<dbReference type="EMBL" id="CP034235">
    <property type="protein sequence ID" value="QGQ95208.1"/>
    <property type="molecule type" value="Genomic_DNA"/>
</dbReference>
<dbReference type="SUPFAM" id="SSF51556">
    <property type="entry name" value="Metallo-dependent hydrolases"/>
    <property type="match status" value="1"/>
</dbReference>
<dbReference type="RefSeq" id="WP_155700225.1">
    <property type="nucleotide sequence ID" value="NZ_CP034235.1"/>
</dbReference>
<dbReference type="CDD" id="cd00854">
    <property type="entry name" value="NagA"/>
    <property type="match status" value="1"/>
</dbReference>
<keyword evidence="3 5" id="KW-0378">Hydrolase</keyword>
<evidence type="ECO:0000256" key="7">
    <source>
        <dbReference type="PIRSR" id="PIRSR038994-2"/>
    </source>
</evidence>
<dbReference type="KEGG" id="ppsc:EHS13_10070"/>
<dbReference type="Gene3D" id="2.30.40.10">
    <property type="entry name" value="Urease, subunit C, domain 1"/>
    <property type="match status" value="1"/>
</dbReference>